<protein>
    <submittedName>
        <fullName evidence="2">Uncharacterized protein</fullName>
    </submittedName>
</protein>
<gene>
    <name evidence="2" type="ORF">SLNWT_6424</name>
</gene>
<evidence type="ECO:0000313" key="2">
    <source>
        <dbReference type="EMBL" id="AJE86800.1"/>
    </source>
</evidence>
<accession>A0A0B5F5G8</accession>
<feature type="region of interest" description="Disordered" evidence="1">
    <location>
        <begin position="95"/>
        <end position="123"/>
    </location>
</feature>
<reference evidence="2 3" key="1">
    <citation type="submission" date="2015-01" db="EMBL/GenBank/DDBJ databases">
        <title>Enhanced salinomycin production by adjusting the supply of polyketide extender units in Streptomyce albus DSM 41398.</title>
        <authorList>
            <person name="Lu C."/>
        </authorList>
    </citation>
    <scope>NUCLEOTIDE SEQUENCE [LARGE SCALE GENOMIC DNA]</scope>
    <source>
        <strain evidence="3">ATCC 21838 / DSM 41398 / FERM P-419 / JCM 4703 / NBRC 107858</strain>
    </source>
</reference>
<sequence>MRESHFSPPFFLLCFCCRAFLLRRPLSRQRPTWSRSILTSRSDELQLFEQNLRHPGRRVERGVRRSAEERCRNSRVLPAAYRANTPRRICAGRAAHAEGGRSRKGNPGTAAFSPGGCGPRVRP</sequence>
<dbReference type="KEGG" id="sals:SLNWT_6424"/>
<organism evidence="2 3">
    <name type="scientific">Streptomyces albus (strain ATCC 21838 / DSM 41398 / FERM P-419 / JCM 4703 / NBRC 107858)</name>
    <dbReference type="NCBI Taxonomy" id="1081613"/>
    <lineage>
        <taxon>Bacteria</taxon>
        <taxon>Bacillati</taxon>
        <taxon>Actinomycetota</taxon>
        <taxon>Actinomycetes</taxon>
        <taxon>Kitasatosporales</taxon>
        <taxon>Streptomycetaceae</taxon>
        <taxon>Streptomyces</taxon>
    </lineage>
</organism>
<evidence type="ECO:0000313" key="3">
    <source>
        <dbReference type="Proteomes" id="UP000031523"/>
    </source>
</evidence>
<name>A0A0B5F5G8_STRA4</name>
<keyword evidence="3" id="KW-1185">Reference proteome</keyword>
<dbReference type="EMBL" id="CP010519">
    <property type="protein sequence ID" value="AJE86800.1"/>
    <property type="molecule type" value="Genomic_DNA"/>
</dbReference>
<dbReference type="AlphaFoldDB" id="A0A0B5F5G8"/>
<evidence type="ECO:0000256" key="1">
    <source>
        <dbReference type="SAM" id="MobiDB-lite"/>
    </source>
</evidence>
<dbReference type="Proteomes" id="UP000031523">
    <property type="component" value="Chromosome"/>
</dbReference>
<proteinExistence type="predicted"/>